<keyword evidence="7" id="KW-0732">Signal</keyword>
<accession>A0AA35WVM3</accession>
<dbReference type="InterPro" id="IPR006581">
    <property type="entry name" value="VPS10"/>
</dbReference>
<evidence type="ECO:0000256" key="5">
    <source>
        <dbReference type="SAM" id="MobiDB-lite"/>
    </source>
</evidence>
<evidence type="ECO:0000256" key="2">
    <source>
        <dbReference type="ARBA" id="ARBA00022737"/>
    </source>
</evidence>
<dbReference type="InterPro" id="IPR031777">
    <property type="entry name" value="Sortilin_C"/>
</dbReference>
<dbReference type="Gene3D" id="2.10.70.80">
    <property type="match status" value="1"/>
</dbReference>
<dbReference type="EMBL" id="CASHTH010002486">
    <property type="protein sequence ID" value="CAI8030521.1"/>
    <property type="molecule type" value="Genomic_DNA"/>
</dbReference>
<feature type="region of interest" description="Disordered" evidence="5">
    <location>
        <begin position="719"/>
        <end position="776"/>
    </location>
</feature>
<dbReference type="Pfam" id="PF15901">
    <property type="entry name" value="Sortilin_C"/>
    <property type="match status" value="1"/>
</dbReference>
<evidence type="ECO:0000256" key="4">
    <source>
        <dbReference type="ARBA" id="ARBA00023180"/>
    </source>
</evidence>
<dbReference type="PANTHER" id="PTHR12106:SF27">
    <property type="entry name" value="SORTILIN-RELATED RECEPTOR"/>
    <property type="match status" value="1"/>
</dbReference>
<feature type="compositionally biased region" description="Low complexity" evidence="5">
    <location>
        <begin position="724"/>
        <end position="775"/>
    </location>
</feature>
<sequence length="847" mass="95063">MFSVLVLTVIGSGLALAKIERLQDRAPGIAELTWEHPHAVGDRYFTQEKLLSSLHEKQGQRDRRQSSSQPQQSGKFEFLDGYHYGLIHYSGSESEVIFVLTFNTDRYGYPTATNLYKSADYGRSFENIEAQLNPEEPDPLLWRSFYVSPGNLNMLVFASFETSRIYYTLNEGQLWDHHDFDPPTINPRSMKFSPTEDNWILAHDPTNERIYVSTNLGQSWKMIAENVDQSSDYQWDEPGWDSDGSVIYFNQFDPEDRDRGNYTVSLFTQRYPFGAETQQEFDPNLGRHEDFFLLGPYIFAQKTEDNDDTHLLVSYNRQPFQAAQIPTPYDHRSYIVSHIEERQALVIVQHEGGFYNLYLSEETGVYFSLSLRDLVVDYAIDLERIDGVNGTMIANQYVRDTPDVTDAPIRTLLTLDNGGNWELIHPPDLDVYGNPVNCEPPLCSLHFDMDTSAYARLGVFSTESAPGIIIAHGTLGDTLSSNPDLYISRDGGVTWHETLSGSYGANVLDHGGIIVAVNDYHQVSSTVLKYSCNEGLSWNSFTFTDSAMVIYGVITEPGEHTTNVSLYGIESSGSRNWVVVTVDFDPIFSRDCGDDDYYDWLPWDDRSDTDCILGSSIVIERRNITTCCRNGRDYVRETQYSICECNEEDFECDYGYAKPGEDLSGLCVKDPDVELEDPCDNEGTTTYIASTGYRKIAGDVCQGGDERLYAPYEAECCRTPTEPPTTATNTAPTTTTSSSTSSKWLSSETPTTTPTSSSGANSSPSSNAPQTSSNTNDERNKVVLMEVLVGVVALIAVMFVIIIVILFLKYFGLKKRNNQLLSSGQHRFRTEVNMSAAESDDDDPLLP</sequence>
<feature type="chain" id="PRO_5041232791" evidence="7">
    <location>
        <begin position="18"/>
        <end position="847"/>
    </location>
</feature>
<dbReference type="Proteomes" id="UP001174909">
    <property type="component" value="Unassembled WGS sequence"/>
</dbReference>
<proteinExistence type="predicted"/>
<dbReference type="PANTHER" id="PTHR12106">
    <property type="entry name" value="SORTILIN RELATED"/>
    <property type="match status" value="1"/>
</dbReference>
<dbReference type="Gene3D" id="2.130.10.10">
    <property type="entry name" value="YVTN repeat-like/Quinoprotein amine dehydrogenase"/>
    <property type="match status" value="1"/>
</dbReference>
<reference evidence="9" key="1">
    <citation type="submission" date="2023-03" db="EMBL/GenBank/DDBJ databases">
        <authorList>
            <person name="Steffen K."/>
            <person name="Cardenas P."/>
        </authorList>
    </citation>
    <scope>NUCLEOTIDE SEQUENCE</scope>
</reference>
<comment type="caution">
    <text evidence="9">The sequence shown here is derived from an EMBL/GenBank/DDBJ whole genome shotgun (WGS) entry which is preliminary data.</text>
</comment>
<keyword evidence="6" id="KW-0812">Transmembrane</keyword>
<feature type="compositionally biased region" description="Basic and acidic residues" evidence="5">
    <location>
        <begin position="55"/>
        <end position="65"/>
    </location>
</feature>
<dbReference type="InterPro" id="IPR050310">
    <property type="entry name" value="VPS10-sortilin"/>
</dbReference>
<dbReference type="InterPro" id="IPR031778">
    <property type="entry name" value="Sortilin_N"/>
</dbReference>
<feature type="domain" description="VPS10" evidence="8">
    <location>
        <begin position="104"/>
        <end position="715"/>
    </location>
</feature>
<keyword evidence="3 6" id="KW-0472">Membrane</keyword>
<dbReference type="Gene3D" id="3.30.60.270">
    <property type="match status" value="1"/>
</dbReference>
<dbReference type="GO" id="GO:0016020">
    <property type="term" value="C:membrane"/>
    <property type="evidence" value="ECO:0007669"/>
    <property type="project" value="UniProtKB-SubCell"/>
</dbReference>
<evidence type="ECO:0000259" key="8">
    <source>
        <dbReference type="SMART" id="SM00602"/>
    </source>
</evidence>
<dbReference type="SMART" id="SM00602">
    <property type="entry name" value="VPS10"/>
    <property type="match status" value="1"/>
</dbReference>
<keyword evidence="2" id="KW-0677">Repeat</keyword>
<evidence type="ECO:0000256" key="6">
    <source>
        <dbReference type="SAM" id="Phobius"/>
    </source>
</evidence>
<protein>
    <submittedName>
        <fullName evidence="9">Sortilin-related receptor</fullName>
    </submittedName>
</protein>
<keyword evidence="9" id="KW-0675">Receptor</keyword>
<keyword evidence="4" id="KW-0325">Glycoprotein</keyword>
<gene>
    <name evidence="9" type="ORF">GBAR_LOCUS17299</name>
</gene>
<feature type="transmembrane region" description="Helical" evidence="6">
    <location>
        <begin position="782"/>
        <end position="808"/>
    </location>
</feature>
<feature type="region of interest" description="Disordered" evidence="5">
    <location>
        <begin position="55"/>
        <end position="74"/>
    </location>
</feature>
<feature type="signal peptide" evidence="7">
    <location>
        <begin position="1"/>
        <end position="17"/>
    </location>
</feature>
<evidence type="ECO:0000256" key="1">
    <source>
        <dbReference type="ARBA" id="ARBA00004370"/>
    </source>
</evidence>
<keyword evidence="6" id="KW-1133">Transmembrane helix</keyword>
<keyword evidence="10" id="KW-1185">Reference proteome</keyword>
<evidence type="ECO:0000313" key="9">
    <source>
        <dbReference type="EMBL" id="CAI8030521.1"/>
    </source>
</evidence>
<evidence type="ECO:0000256" key="7">
    <source>
        <dbReference type="SAM" id="SignalP"/>
    </source>
</evidence>
<dbReference type="InterPro" id="IPR015943">
    <property type="entry name" value="WD40/YVTN_repeat-like_dom_sf"/>
</dbReference>
<comment type="subcellular location">
    <subcellularLocation>
        <location evidence="1">Membrane</location>
    </subcellularLocation>
</comment>
<dbReference type="SUPFAM" id="SSF110296">
    <property type="entry name" value="Oligoxyloglucan reducing end-specific cellobiohydrolase"/>
    <property type="match status" value="1"/>
</dbReference>
<evidence type="ECO:0000256" key="3">
    <source>
        <dbReference type="ARBA" id="ARBA00023136"/>
    </source>
</evidence>
<dbReference type="GO" id="GO:0006892">
    <property type="term" value="P:post-Golgi vesicle-mediated transport"/>
    <property type="evidence" value="ECO:0007669"/>
    <property type="project" value="TreeGrafter"/>
</dbReference>
<dbReference type="GO" id="GO:0005794">
    <property type="term" value="C:Golgi apparatus"/>
    <property type="evidence" value="ECO:0007669"/>
    <property type="project" value="TreeGrafter"/>
</dbReference>
<organism evidence="9 10">
    <name type="scientific">Geodia barretti</name>
    <name type="common">Barrett's horny sponge</name>
    <dbReference type="NCBI Taxonomy" id="519541"/>
    <lineage>
        <taxon>Eukaryota</taxon>
        <taxon>Metazoa</taxon>
        <taxon>Porifera</taxon>
        <taxon>Demospongiae</taxon>
        <taxon>Heteroscleromorpha</taxon>
        <taxon>Tetractinellida</taxon>
        <taxon>Astrophorina</taxon>
        <taxon>Geodiidae</taxon>
        <taxon>Geodia</taxon>
    </lineage>
</organism>
<evidence type="ECO:0000313" key="10">
    <source>
        <dbReference type="Proteomes" id="UP001174909"/>
    </source>
</evidence>
<dbReference type="AlphaFoldDB" id="A0AA35WVM3"/>
<dbReference type="Pfam" id="PF15902">
    <property type="entry name" value="Sortilin-Vps10"/>
    <property type="match status" value="1"/>
</dbReference>
<name>A0AA35WVM3_GEOBA</name>